<organism evidence="14 15">
    <name type="scientific">Ceratobasidium theobromae</name>
    <dbReference type="NCBI Taxonomy" id="1582974"/>
    <lineage>
        <taxon>Eukaryota</taxon>
        <taxon>Fungi</taxon>
        <taxon>Dikarya</taxon>
        <taxon>Basidiomycota</taxon>
        <taxon>Agaricomycotina</taxon>
        <taxon>Agaricomycetes</taxon>
        <taxon>Cantharellales</taxon>
        <taxon>Ceratobasidiaceae</taxon>
        <taxon>Ceratobasidium</taxon>
    </lineage>
</organism>
<evidence type="ECO:0000256" key="10">
    <source>
        <dbReference type="PROSITE-ProRule" id="PRU00221"/>
    </source>
</evidence>
<feature type="transmembrane region" description="Helical" evidence="12">
    <location>
        <begin position="826"/>
        <end position="844"/>
    </location>
</feature>
<dbReference type="InterPro" id="IPR011701">
    <property type="entry name" value="MFS"/>
</dbReference>
<keyword evidence="7" id="KW-0508">mRNA splicing</keyword>
<reference evidence="14 15" key="1">
    <citation type="journal article" date="2019" name="Fungal Biol. Biotechnol.">
        <title>Draft genome sequence of fastidious pathogen Ceratobasidium theobromae, which causes vascular-streak dieback in Theobroma cacao.</title>
        <authorList>
            <person name="Ali S.S."/>
            <person name="Asman A."/>
            <person name="Shao J."/>
            <person name="Firmansyah A.P."/>
            <person name="Susilo A.W."/>
            <person name="Rosmana A."/>
            <person name="McMahon P."/>
            <person name="Junaid M."/>
            <person name="Guest D."/>
            <person name="Kheng T.Y."/>
            <person name="Meinhardt L.W."/>
            <person name="Bailey B.A."/>
        </authorList>
    </citation>
    <scope>NUCLEOTIDE SEQUENCE [LARGE SCALE GENOMIC DNA]</scope>
    <source>
        <strain evidence="14 15">CT2</strain>
    </source>
</reference>
<dbReference type="Proteomes" id="UP000383932">
    <property type="component" value="Unassembled WGS sequence"/>
</dbReference>
<dbReference type="Gene3D" id="2.130.10.10">
    <property type="entry name" value="YVTN repeat-like/Quinoprotein amine dehydrogenase"/>
    <property type="match status" value="1"/>
</dbReference>
<dbReference type="FunFam" id="2.130.10.10:FF:000034">
    <property type="entry name" value="Pre-mRNA-processing factor 17, putative"/>
    <property type="match status" value="1"/>
</dbReference>
<feature type="transmembrane region" description="Helical" evidence="12">
    <location>
        <begin position="783"/>
        <end position="806"/>
    </location>
</feature>
<keyword evidence="5" id="KW-0747">Spliceosome</keyword>
<feature type="transmembrane region" description="Helical" evidence="12">
    <location>
        <begin position="856"/>
        <end position="876"/>
    </location>
</feature>
<evidence type="ECO:0000256" key="7">
    <source>
        <dbReference type="ARBA" id="ARBA00023187"/>
    </source>
</evidence>
<feature type="repeat" description="WD" evidence="10">
    <location>
        <begin position="292"/>
        <end position="326"/>
    </location>
</feature>
<keyword evidence="12" id="KW-0472">Membrane</keyword>
<dbReference type="InterPro" id="IPR015943">
    <property type="entry name" value="WD40/YVTN_repeat-like_dom_sf"/>
</dbReference>
<dbReference type="GO" id="GO:0003729">
    <property type="term" value="F:mRNA binding"/>
    <property type="evidence" value="ECO:0007669"/>
    <property type="project" value="TreeGrafter"/>
</dbReference>
<dbReference type="GO" id="GO:0022857">
    <property type="term" value="F:transmembrane transporter activity"/>
    <property type="evidence" value="ECO:0007669"/>
    <property type="project" value="InterPro"/>
</dbReference>
<dbReference type="AlphaFoldDB" id="A0A5N5QTP4"/>
<feature type="region of interest" description="Disordered" evidence="11">
    <location>
        <begin position="656"/>
        <end position="677"/>
    </location>
</feature>
<dbReference type="CDD" id="cd00200">
    <property type="entry name" value="WD40"/>
    <property type="match status" value="1"/>
</dbReference>
<proteinExistence type="predicted"/>
<gene>
    <name evidence="14" type="ORF">CTheo_1515</name>
</gene>
<keyword evidence="12" id="KW-0812">Transmembrane</keyword>
<evidence type="ECO:0000313" key="15">
    <source>
        <dbReference type="Proteomes" id="UP000383932"/>
    </source>
</evidence>
<feature type="repeat" description="WD" evidence="10">
    <location>
        <begin position="336"/>
        <end position="377"/>
    </location>
</feature>
<protein>
    <recommendedName>
        <fullName evidence="9">Pre-mRNA-processing factor 17</fullName>
    </recommendedName>
</protein>
<dbReference type="PROSITE" id="PS00678">
    <property type="entry name" value="WD_REPEATS_1"/>
    <property type="match status" value="1"/>
</dbReference>
<keyword evidence="3 10" id="KW-0853">WD repeat</keyword>
<dbReference type="Pfam" id="PF00400">
    <property type="entry name" value="WD40"/>
    <property type="match status" value="5"/>
</dbReference>
<dbReference type="InterPro" id="IPR020846">
    <property type="entry name" value="MFS_dom"/>
</dbReference>
<dbReference type="SUPFAM" id="SSF50978">
    <property type="entry name" value="WD40 repeat-like"/>
    <property type="match status" value="1"/>
</dbReference>
<feature type="transmembrane region" description="Helical" evidence="12">
    <location>
        <begin position="924"/>
        <end position="949"/>
    </location>
</feature>
<keyword evidence="12" id="KW-1133">Transmembrane helix</keyword>
<keyword evidence="15" id="KW-1185">Reference proteome</keyword>
<dbReference type="GO" id="GO:0016020">
    <property type="term" value="C:membrane"/>
    <property type="evidence" value="ECO:0007669"/>
    <property type="project" value="UniProtKB-SubCell"/>
</dbReference>
<dbReference type="SUPFAM" id="SSF103473">
    <property type="entry name" value="MFS general substrate transporter"/>
    <property type="match status" value="1"/>
</dbReference>
<dbReference type="Gene3D" id="1.20.1250.20">
    <property type="entry name" value="MFS general substrate transporter like domains"/>
    <property type="match status" value="2"/>
</dbReference>
<accession>A0A5N5QTP4</accession>
<dbReference type="PANTHER" id="PTHR43979">
    <property type="entry name" value="PRE-MRNA-PROCESSING FACTOR 17"/>
    <property type="match status" value="1"/>
</dbReference>
<keyword evidence="8" id="KW-0539">Nucleus</keyword>
<evidence type="ECO:0000256" key="1">
    <source>
        <dbReference type="ARBA" id="ARBA00004123"/>
    </source>
</evidence>
<dbReference type="InterPro" id="IPR036322">
    <property type="entry name" value="WD40_repeat_dom_sf"/>
</dbReference>
<sequence>MLGGYDSSDDEINAADHAADAFGINRIEPSTKRTRVDGDSEVLMPQAPEAAPDVLAEDPLAQTSLVLRPTDIQMNVNVPYEDMIRPVQGPENPFDRQKLPNQNALAGHVEEEVMTEHAFRQQHLTHEILGYSHNPSTDPNAPRIVGSIERAEANGFRTLDGVVTTRASRRELKRKRQAKGDLGVVEGDGEYIGPWGKWDGDDKGIPIPEGAAAPPAQGEEVDDGFEDAEVEIKKGRPKKSTYKQESSIFHGKTLVDYQGRTYMDPPIAEAPHVLGEAGSQDCFVPKQCIHTWAGHTGAVSSIRLFPKTGHLLLSASMDTKVKLWDVYQQGNCLRTFMGHGKAVKDITFSNDGRRFLSCGFDRQMKLWDTETGQCIKAFSNGKVPHVIKFHPDDDKQNIFLAGMSDKKIIQYDIDTGEIVQEYDQHLGPVNSITFVDENRRFVTTSDDKTIRAWDYDIPVVIKYIAEPHMHSMPSVALHPTKKWFAAQSLDNQILVYSTDNFRQNRKKRFAGHTVAGYACQVGFSPDGRLVSSGDGHGNMIFWEWKTGRIKTRLECHSKVVIAHEWLPHETSKVVTASWDGLIKLWVRAAPFGEQTRADHDGAGIRLRVPGLKTKTFRVTLCWTAELLTPVGWPFFVSRSAWFTMALEHRSSAEDLKRDIGQTESHDEKRDDSLSSNVQVSVDPQLEKKLVRKLDMVIMPLTCALYLFAYLDRSNLGNARLQGLPADVLGGDKSGTKFDWVSSMFYFSYILVQLPAVVTSKLFRPRIWIGMATIGWGDRRTSQATAFNYSGLLAARFFLGAFEAAFGPAIPLYLTFFYTKKEMGLRVAIWFGFAAVAGAFGAYGVQHIDSHLANWRILFLVEGFPTIALGILTLFTLPDRPDTSKWLRGAEKELAIERMSRGGMKEKAGTVNKTHVLAALKDWRVYAAGVTYFGLNIALASIGVFLPTIIKSFGYTNARAQLLTVPPYALAAVVMTTTSYVSDRIQSRGLIMSTMSMIGAIGYLLLLVVEKNRSVRYFAIFMCCGGTYTTIGLAVSWYLYLVRTHIRPPRGPATLCCGFEFLGALLCLVLTIYFRVENARRDRVYGVPEKEKIVDTRELADKTPEFRYVP</sequence>
<dbReference type="PROSITE" id="PS50082">
    <property type="entry name" value="WD_REPEATS_2"/>
    <property type="match status" value="4"/>
</dbReference>
<evidence type="ECO:0000259" key="13">
    <source>
        <dbReference type="PROSITE" id="PS50850"/>
    </source>
</evidence>
<feature type="transmembrane region" description="Helical" evidence="12">
    <location>
        <begin position="986"/>
        <end position="1005"/>
    </location>
</feature>
<evidence type="ECO:0000256" key="5">
    <source>
        <dbReference type="ARBA" id="ARBA00022728"/>
    </source>
</evidence>
<feature type="transmembrane region" description="Helical" evidence="12">
    <location>
        <begin position="1017"/>
        <end position="1039"/>
    </location>
</feature>
<dbReference type="SMART" id="SM00320">
    <property type="entry name" value="WD40"/>
    <property type="match status" value="7"/>
</dbReference>
<evidence type="ECO:0000256" key="2">
    <source>
        <dbReference type="ARBA" id="ARBA00004141"/>
    </source>
</evidence>
<evidence type="ECO:0000256" key="6">
    <source>
        <dbReference type="ARBA" id="ARBA00022737"/>
    </source>
</evidence>
<dbReference type="GO" id="GO:0000398">
    <property type="term" value="P:mRNA splicing, via spliceosome"/>
    <property type="evidence" value="ECO:0007669"/>
    <property type="project" value="InterPro"/>
</dbReference>
<name>A0A5N5QTP4_9AGAM</name>
<dbReference type="InterPro" id="IPR036259">
    <property type="entry name" value="MFS_trans_sf"/>
</dbReference>
<evidence type="ECO:0000256" key="8">
    <source>
        <dbReference type="ARBA" id="ARBA00023242"/>
    </source>
</evidence>
<dbReference type="InterPro" id="IPR001680">
    <property type="entry name" value="WD40_rpt"/>
</dbReference>
<dbReference type="PANTHER" id="PTHR43979:SF1">
    <property type="entry name" value="PRE-MRNA-PROCESSING FACTOR 17"/>
    <property type="match status" value="1"/>
</dbReference>
<dbReference type="Pfam" id="PF07690">
    <property type="entry name" value="MFS_1"/>
    <property type="match status" value="1"/>
</dbReference>
<dbReference type="OrthoDB" id="10257301at2759"/>
<feature type="repeat" description="WD" evidence="10">
    <location>
        <begin position="422"/>
        <end position="454"/>
    </location>
</feature>
<evidence type="ECO:0000256" key="3">
    <source>
        <dbReference type="ARBA" id="ARBA00022574"/>
    </source>
</evidence>
<evidence type="ECO:0000256" key="4">
    <source>
        <dbReference type="ARBA" id="ARBA00022664"/>
    </source>
</evidence>
<evidence type="ECO:0000313" key="14">
    <source>
        <dbReference type="EMBL" id="KAB5595054.1"/>
    </source>
</evidence>
<dbReference type="EMBL" id="SSOP01000013">
    <property type="protein sequence ID" value="KAB5595054.1"/>
    <property type="molecule type" value="Genomic_DNA"/>
</dbReference>
<dbReference type="InterPro" id="IPR032847">
    <property type="entry name" value="PRPF17"/>
</dbReference>
<dbReference type="PROSITE" id="PS50294">
    <property type="entry name" value="WD_REPEATS_REGION"/>
    <property type="match status" value="3"/>
</dbReference>
<comment type="subcellular location">
    <subcellularLocation>
        <location evidence="2">Membrane</location>
        <topology evidence="2">Multi-pass membrane protein</topology>
    </subcellularLocation>
    <subcellularLocation>
        <location evidence="1">Nucleus</location>
    </subcellularLocation>
</comment>
<dbReference type="GO" id="GO:0071013">
    <property type="term" value="C:catalytic step 2 spliceosome"/>
    <property type="evidence" value="ECO:0007669"/>
    <property type="project" value="InterPro"/>
</dbReference>
<dbReference type="PROSITE" id="PS50850">
    <property type="entry name" value="MFS"/>
    <property type="match status" value="1"/>
</dbReference>
<keyword evidence="4" id="KW-0507">mRNA processing</keyword>
<feature type="compositionally biased region" description="Basic and acidic residues" evidence="11">
    <location>
        <begin position="656"/>
        <end position="672"/>
    </location>
</feature>
<feature type="transmembrane region" description="Helical" evidence="12">
    <location>
        <begin position="1051"/>
        <end position="1073"/>
    </location>
</feature>
<feature type="transmembrane region" description="Helical" evidence="12">
    <location>
        <begin position="961"/>
        <end position="980"/>
    </location>
</feature>
<feature type="repeat" description="WD" evidence="10">
    <location>
        <begin position="553"/>
        <end position="585"/>
    </location>
</feature>
<evidence type="ECO:0000256" key="12">
    <source>
        <dbReference type="SAM" id="Phobius"/>
    </source>
</evidence>
<keyword evidence="6" id="KW-0677">Repeat</keyword>
<evidence type="ECO:0000256" key="9">
    <source>
        <dbReference type="ARBA" id="ARBA00068146"/>
    </source>
</evidence>
<evidence type="ECO:0000256" key="11">
    <source>
        <dbReference type="SAM" id="MobiDB-lite"/>
    </source>
</evidence>
<feature type="domain" description="Major facilitator superfamily (MFS) profile" evidence="13">
    <location>
        <begin position="697"/>
        <end position="1109"/>
    </location>
</feature>
<comment type="caution">
    <text evidence="14">The sequence shown here is derived from an EMBL/GenBank/DDBJ whole genome shotgun (WGS) entry which is preliminary data.</text>
</comment>
<dbReference type="InterPro" id="IPR019775">
    <property type="entry name" value="WD40_repeat_CS"/>
</dbReference>